<dbReference type="Proteomes" id="UP000046392">
    <property type="component" value="Unplaced"/>
</dbReference>
<dbReference type="Pfam" id="PF02037">
    <property type="entry name" value="SAP"/>
    <property type="match status" value="1"/>
</dbReference>
<dbReference type="WBParaSite" id="SPAL_0000543900.1">
    <property type="protein sequence ID" value="SPAL_0000543900.1"/>
    <property type="gene ID" value="SPAL_0000543900"/>
</dbReference>
<evidence type="ECO:0000313" key="3">
    <source>
        <dbReference type="WBParaSite" id="SPAL_0000543900.1"/>
    </source>
</evidence>
<keyword evidence="2" id="KW-1185">Reference proteome</keyword>
<feature type="domain" description="SAP" evidence="1">
    <location>
        <begin position="9"/>
        <end position="43"/>
    </location>
</feature>
<evidence type="ECO:0000313" key="2">
    <source>
        <dbReference type="Proteomes" id="UP000046392"/>
    </source>
</evidence>
<organism evidence="2 3">
    <name type="scientific">Strongyloides papillosus</name>
    <name type="common">Intestinal threadworm</name>
    <dbReference type="NCBI Taxonomy" id="174720"/>
    <lineage>
        <taxon>Eukaryota</taxon>
        <taxon>Metazoa</taxon>
        <taxon>Ecdysozoa</taxon>
        <taxon>Nematoda</taxon>
        <taxon>Chromadorea</taxon>
        <taxon>Rhabditida</taxon>
        <taxon>Tylenchina</taxon>
        <taxon>Panagrolaimomorpha</taxon>
        <taxon>Strongyloidoidea</taxon>
        <taxon>Strongyloididae</taxon>
        <taxon>Strongyloides</taxon>
    </lineage>
</organism>
<dbReference type="InterPro" id="IPR036361">
    <property type="entry name" value="SAP_dom_sf"/>
</dbReference>
<dbReference type="Gene3D" id="1.10.720.30">
    <property type="entry name" value="SAP domain"/>
    <property type="match status" value="1"/>
</dbReference>
<name>A0A0N5BHK0_STREA</name>
<proteinExistence type="predicted"/>
<sequence>MEMNCGLILSLNLKPTLVKACRELGLQTSGTKAELLERLIQNEAKFEEVGIVVSREQLDPEDLDNTFLSGTSDMIVKNGKVNIKNGDGNVKSNDVVDDDESIDTAKLAID</sequence>
<dbReference type="InterPro" id="IPR003034">
    <property type="entry name" value="SAP_dom"/>
</dbReference>
<dbReference type="AlphaFoldDB" id="A0A0N5BHK0"/>
<protein>
    <submittedName>
        <fullName evidence="3">SAP domain-containing protein</fullName>
    </submittedName>
</protein>
<dbReference type="PROSITE" id="PS50800">
    <property type="entry name" value="SAP"/>
    <property type="match status" value="1"/>
</dbReference>
<dbReference type="SUPFAM" id="SSF68906">
    <property type="entry name" value="SAP domain"/>
    <property type="match status" value="1"/>
</dbReference>
<evidence type="ECO:0000259" key="1">
    <source>
        <dbReference type="PROSITE" id="PS50800"/>
    </source>
</evidence>
<reference evidence="3" key="1">
    <citation type="submission" date="2017-02" db="UniProtKB">
        <authorList>
            <consortium name="WormBaseParasite"/>
        </authorList>
    </citation>
    <scope>IDENTIFICATION</scope>
</reference>
<accession>A0A0N5BHK0</accession>